<comment type="caution">
    <text evidence="2">The sequence shown here is derived from an EMBL/GenBank/DDBJ whole genome shotgun (WGS) entry which is preliminary data.</text>
</comment>
<gene>
    <name evidence="2" type="ORF">VNI00_007705</name>
</gene>
<feature type="region of interest" description="Disordered" evidence="1">
    <location>
        <begin position="114"/>
        <end position="140"/>
    </location>
</feature>
<feature type="region of interest" description="Disordered" evidence="1">
    <location>
        <begin position="1"/>
        <end position="58"/>
    </location>
</feature>
<protein>
    <submittedName>
        <fullName evidence="2">Uncharacterized protein</fullName>
    </submittedName>
</protein>
<evidence type="ECO:0000256" key="1">
    <source>
        <dbReference type="SAM" id="MobiDB-lite"/>
    </source>
</evidence>
<reference evidence="2 3" key="1">
    <citation type="submission" date="2024-01" db="EMBL/GenBank/DDBJ databases">
        <title>A draft genome for a cacao thread blight-causing isolate of Paramarasmius palmivorus.</title>
        <authorList>
            <person name="Baruah I.K."/>
            <person name="Bukari Y."/>
            <person name="Amoako-Attah I."/>
            <person name="Meinhardt L.W."/>
            <person name="Bailey B.A."/>
            <person name="Cohen S.P."/>
        </authorList>
    </citation>
    <scope>NUCLEOTIDE SEQUENCE [LARGE SCALE GENOMIC DNA]</scope>
    <source>
        <strain evidence="2 3">GH-12</strain>
    </source>
</reference>
<keyword evidence="3" id="KW-1185">Reference proteome</keyword>
<feature type="compositionally biased region" description="Basic and acidic residues" evidence="1">
    <location>
        <begin position="114"/>
        <end position="133"/>
    </location>
</feature>
<dbReference type="AlphaFoldDB" id="A0AAW0D2F4"/>
<evidence type="ECO:0000313" key="2">
    <source>
        <dbReference type="EMBL" id="KAK7045452.1"/>
    </source>
</evidence>
<organism evidence="2 3">
    <name type="scientific">Paramarasmius palmivorus</name>
    <dbReference type="NCBI Taxonomy" id="297713"/>
    <lineage>
        <taxon>Eukaryota</taxon>
        <taxon>Fungi</taxon>
        <taxon>Dikarya</taxon>
        <taxon>Basidiomycota</taxon>
        <taxon>Agaricomycotina</taxon>
        <taxon>Agaricomycetes</taxon>
        <taxon>Agaricomycetidae</taxon>
        <taxon>Agaricales</taxon>
        <taxon>Marasmiineae</taxon>
        <taxon>Marasmiaceae</taxon>
        <taxon>Paramarasmius</taxon>
    </lineage>
</organism>
<dbReference type="EMBL" id="JAYKXP010000025">
    <property type="protein sequence ID" value="KAK7045452.1"/>
    <property type="molecule type" value="Genomic_DNA"/>
</dbReference>
<dbReference type="Proteomes" id="UP001383192">
    <property type="component" value="Unassembled WGS sequence"/>
</dbReference>
<accession>A0AAW0D2F4</accession>
<name>A0AAW0D2F4_9AGAR</name>
<proteinExistence type="predicted"/>
<feature type="compositionally biased region" description="Polar residues" evidence="1">
    <location>
        <begin position="47"/>
        <end position="58"/>
    </location>
</feature>
<evidence type="ECO:0000313" key="3">
    <source>
        <dbReference type="Proteomes" id="UP001383192"/>
    </source>
</evidence>
<sequence length="140" mass="15159">MNATPHCRYSADAKFPNQHASGIPPSPTRENPGQVFPKSDPNAGTIPGTSRSNSSQKLIGNPFLMREAFGKLDKALGDVIEVVEKEGTAQGGSQTENSLLTKFRIWQAELDDIRAGHATPEKSRPGSRVRPEQEGGMFID</sequence>